<dbReference type="KEGG" id="abo:ABO_1943"/>
<feature type="transmembrane region" description="Helical" evidence="5">
    <location>
        <begin position="25"/>
        <end position="45"/>
    </location>
</feature>
<dbReference type="InterPro" id="IPR002645">
    <property type="entry name" value="STAS_dom"/>
</dbReference>
<evidence type="ECO:0000256" key="3">
    <source>
        <dbReference type="ARBA" id="ARBA00022989"/>
    </source>
</evidence>
<keyword evidence="3 5" id="KW-1133">Transmembrane helix</keyword>
<feature type="transmembrane region" description="Helical" evidence="5">
    <location>
        <begin position="51"/>
        <end position="67"/>
    </location>
</feature>
<feature type="transmembrane region" description="Helical" evidence="5">
    <location>
        <begin position="74"/>
        <end position="94"/>
    </location>
</feature>
<organism evidence="7 8">
    <name type="scientific">Alcanivorax borkumensis (strain ATCC 700651 / DSM 11573 / NCIMB 13689 / SK2)</name>
    <dbReference type="NCBI Taxonomy" id="393595"/>
    <lineage>
        <taxon>Bacteria</taxon>
        <taxon>Pseudomonadati</taxon>
        <taxon>Pseudomonadota</taxon>
        <taxon>Gammaproteobacteria</taxon>
        <taxon>Oceanospirillales</taxon>
        <taxon>Alcanivoracaceae</taxon>
        <taxon>Alcanivorax</taxon>
    </lineage>
</organism>
<evidence type="ECO:0000256" key="2">
    <source>
        <dbReference type="ARBA" id="ARBA00022692"/>
    </source>
</evidence>
<feature type="transmembrane region" description="Helical" evidence="5">
    <location>
        <begin position="178"/>
        <end position="196"/>
    </location>
</feature>
<dbReference type="Pfam" id="PF00916">
    <property type="entry name" value="Sulfate_transp"/>
    <property type="match status" value="1"/>
</dbReference>
<feature type="transmembrane region" description="Helical" evidence="5">
    <location>
        <begin position="100"/>
        <end position="121"/>
    </location>
</feature>
<dbReference type="RefSeq" id="WP_011589222.1">
    <property type="nucleotide sequence ID" value="NC_008260.1"/>
</dbReference>
<feature type="transmembrane region" description="Helical" evidence="5">
    <location>
        <begin position="269"/>
        <end position="293"/>
    </location>
</feature>
<sequence>MRLPGWLAASQWLPLYNRQTAAQDGVAAVVVTIMLIPQSLAYAMLAGLPPQVGLYASILPLVAYALFGSSRTLAVGPVAVASLMTAAAASEIAAAGTPEYIASTIILAALSGAILILMALFKLGWIANLLSHPVVSGFITASGILIAASQLKHLLGVPLSGRNLYELGASLYHHLPDIHLPTLILGGTATVFLFWVRRSFKPLLLKMGLTPFWADLISKAGPVLAVLATTLLAASLRLDQQGVDIVGDIPSGLPGFIMPAMDTELWRQLLVPALLISLIGFVESISVAQTLAAKRRQRINPDQELMGLGTANLASAFSGGFPVTGGFSRSVVNFDAGAQTPMAGVFTAVGIALTALLLTGLFVFLPKATLAATIVVAVLSLVDLATLKHTWHFSRLDFTAMIITIVGVLGWGVEAGVMAGVISSLALYLWRTNQPHVAEIGLVPGTEHFRNVQRHAVKVSPRIMSMRIDESLYFANIRRLEDQIYDAALQRPQTEHVVLMGTAINHLDASAIDGLLSLNRRLADAGITLHFSEIKGPVMDQFKRAALPEQLSGKIYLTHYQAMQDLAPECIKQQDRQDEEDLQPPHTPVS</sequence>
<dbReference type="GO" id="GO:0016020">
    <property type="term" value="C:membrane"/>
    <property type="evidence" value="ECO:0007669"/>
    <property type="project" value="UniProtKB-SubCell"/>
</dbReference>
<evidence type="ECO:0000313" key="8">
    <source>
        <dbReference type="Proteomes" id="UP000008871"/>
    </source>
</evidence>
<comment type="subcellular location">
    <subcellularLocation>
        <location evidence="1">Membrane</location>
        <topology evidence="1">Multi-pass membrane protein</topology>
    </subcellularLocation>
</comment>
<dbReference type="Proteomes" id="UP000008871">
    <property type="component" value="Chromosome"/>
</dbReference>
<evidence type="ECO:0000256" key="5">
    <source>
        <dbReference type="SAM" id="Phobius"/>
    </source>
</evidence>
<dbReference type="PROSITE" id="PS50801">
    <property type="entry name" value="STAS"/>
    <property type="match status" value="1"/>
</dbReference>
<accession>Q0VN57</accession>
<dbReference type="OrthoDB" id="9769739at2"/>
<evidence type="ECO:0000256" key="4">
    <source>
        <dbReference type="ARBA" id="ARBA00023136"/>
    </source>
</evidence>
<dbReference type="Pfam" id="PF01740">
    <property type="entry name" value="STAS"/>
    <property type="match status" value="1"/>
</dbReference>
<feature type="transmembrane region" description="Helical" evidence="5">
    <location>
        <begin position="370"/>
        <end position="387"/>
    </location>
</feature>
<evidence type="ECO:0000313" key="7">
    <source>
        <dbReference type="EMBL" id="CAL17391.1"/>
    </source>
</evidence>
<dbReference type="GO" id="GO:0055085">
    <property type="term" value="P:transmembrane transport"/>
    <property type="evidence" value="ECO:0007669"/>
    <property type="project" value="InterPro"/>
</dbReference>
<dbReference type="AlphaFoldDB" id="Q0VN57"/>
<dbReference type="InterPro" id="IPR001902">
    <property type="entry name" value="SLC26A/SulP_fam"/>
</dbReference>
<keyword evidence="4 5" id="KW-0472">Membrane</keyword>
<keyword evidence="2 5" id="KW-0812">Transmembrane</keyword>
<dbReference type="EMBL" id="AM286690">
    <property type="protein sequence ID" value="CAL17391.1"/>
    <property type="molecule type" value="Genomic_DNA"/>
</dbReference>
<dbReference type="NCBIfam" id="TIGR00815">
    <property type="entry name" value="sulP"/>
    <property type="match status" value="1"/>
</dbReference>
<dbReference type="HOGENOM" id="CLU_003182_13_2_6"/>
<name>Q0VN57_ALCBS</name>
<evidence type="ECO:0000259" key="6">
    <source>
        <dbReference type="PROSITE" id="PS50801"/>
    </source>
</evidence>
<dbReference type="Gene3D" id="3.30.750.24">
    <property type="entry name" value="STAS domain"/>
    <property type="match status" value="1"/>
</dbReference>
<feature type="transmembrane region" description="Helical" evidence="5">
    <location>
        <begin position="399"/>
        <end position="430"/>
    </location>
</feature>
<dbReference type="PANTHER" id="PTHR11814">
    <property type="entry name" value="SULFATE TRANSPORTER"/>
    <property type="match status" value="1"/>
</dbReference>
<feature type="domain" description="STAS" evidence="6">
    <location>
        <begin position="453"/>
        <end position="566"/>
    </location>
</feature>
<feature type="transmembrane region" description="Helical" evidence="5">
    <location>
        <begin position="133"/>
        <end position="151"/>
    </location>
</feature>
<proteinExistence type="predicted"/>
<feature type="transmembrane region" description="Helical" evidence="5">
    <location>
        <begin position="305"/>
        <end position="323"/>
    </location>
</feature>
<dbReference type="CDD" id="cd07042">
    <property type="entry name" value="STAS_SulP_like_sulfate_transporter"/>
    <property type="match status" value="1"/>
</dbReference>
<reference evidence="7 8" key="1">
    <citation type="journal article" date="2006" name="Nat. Biotechnol.">
        <title>Genome sequence of the ubiquitous hydrocarbon-degrading marine bacterium Alcanivorax borkumensis.</title>
        <authorList>
            <person name="Schneiker S."/>
            <person name="Martins dos Santos V.A.P."/>
            <person name="Bartels D."/>
            <person name="Bekel T."/>
            <person name="Brecht M."/>
            <person name="Buhrmester J."/>
            <person name="Chernikova T.N."/>
            <person name="Denaro R."/>
            <person name="Ferrer M."/>
            <person name="Gertler C."/>
            <person name="Goesmann A."/>
            <person name="Golyshina O.V."/>
            <person name="Kaminski F."/>
            <person name="Khachane A.N."/>
            <person name="Lang S."/>
            <person name="Linke B."/>
            <person name="McHardy A.C."/>
            <person name="Meyer F."/>
            <person name="Nechitaylo T."/>
            <person name="Puehler A."/>
            <person name="Regenhardt D."/>
            <person name="Rupp O."/>
            <person name="Sabirova J.S."/>
            <person name="Selbitschka W."/>
            <person name="Yakimov M.M."/>
            <person name="Timmis K.N."/>
            <person name="Vorhoelter F.-J."/>
            <person name="Weidner S."/>
            <person name="Kaiser O."/>
            <person name="Golyshin P.N."/>
        </authorList>
    </citation>
    <scope>NUCLEOTIDE SEQUENCE [LARGE SCALE GENOMIC DNA]</scope>
    <source>
        <strain evidence="8">ATCC 700651 / DSM 11573 / NCIMB 13689 / SK2</strain>
    </source>
</reference>
<dbReference type="InterPro" id="IPR036513">
    <property type="entry name" value="STAS_dom_sf"/>
</dbReference>
<dbReference type="STRING" id="393595.ABO_1943"/>
<feature type="transmembrane region" description="Helical" evidence="5">
    <location>
        <begin position="216"/>
        <end position="236"/>
    </location>
</feature>
<protein>
    <submittedName>
        <fullName evidence="7">Sulfate transporter 1.3</fullName>
    </submittedName>
</protein>
<dbReference type="SUPFAM" id="SSF52091">
    <property type="entry name" value="SpoIIaa-like"/>
    <property type="match status" value="1"/>
</dbReference>
<evidence type="ECO:0000256" key="1">
    <source>
        <dbReference type="ARBA" id="ARBA00004141"/>
    </source>
</evidence>
<dbReference type="eggNOG" id="COG0659">
    <property type="taxonomic scope" value="Bacteria"/>
</dbReference>
<keyword evidence="8" id="KW-1185">Reference proteome</keyword>
<dbReference type="InterPro" id="IPR011547">
    <property type="entry name" value="SLC26A/SulP_dom"/>
</dbReference>
<gene>
    <name evidence="7" type="primary">sulP</name>
    <name evidence="7" type="ordered locus">ABO_1943</name>
</gene>
<feature type="transmembrane region" description="Helical" evidence="5">
    <location>
        <begin position="343"/>
        <end position="365"/>
    </location>
</feature>